<evidence type="ECO:0000256" key="11">
    <source>
        <dbReference type="SAM" id="Phobius"/>
    </source>
</evidence>
<sequence>METAIIALASFIPMLLLLVVVHELGHFWSAKAFGVKVLEFGIGYPPRAFGIYTGRTETLLSADTVCLTGALVDIRPGQVVRVLSGETDDGELVAQYVEIRGAGRSGSLLAALGRFAGSGNKGQDAAPAQPTRASLDDLQSDRYLRHEGRVREVDGSRIVMADMLYSLNWLPLGGFVRLSGENNPEAPRSLARRGIGQRAVVLAAGSAMNALFPIVAFAVMFMIPHTELTGGTVHITAIAPDSPAQAAGLMPGDRVLGIDGRLLETPDVLVREVRLGAGDEMLWSIERDGAPQQVRVTPRLNPPAGQGATGIAFTVVDQQSERRSEPPWTAIPMGVSRTGEMVTLIGREVSGWFGGGRGPEFSGPIGIAQITGEVTRQGGFQGWIVVAILLSINLAVLNILPIPMLDGGRLLFVFIEWVRGGKRVPSEKEGLVHLIGFVALLALVILISANDIIRLVRGISPLGG</sequence>
<feature type="transmembrane region" description="Helical" evidence="11">
    <location>
        <begin position="431"/>
        <end position="449"/>
    </location>
</feature>
<gene>
    <name evidence="13" type="ORF">GBAR_LOCUS11523</name>
</gene>
<dbReference type="GO" id="GO:0016020">
    <property type="term" value="C:membrane"/>
    <property type="evidence" value="ECO:0007669"/>
    <property type="project" value="UniProtKB-SubCell"/>
</dbReference>
<keyword evidence="8 11" id="KW-1133">Transmembrane helix</keyword>
<dbReference type="InterPro" id="IPR008915">
    <property type="entry name" value="Peptidase_M50"/>
</dbReference>
<dbReference type="GO" id="GO:0006508">
    <property type="term" value="P:proteolysis"/>
    <property type="evidence" value="ECO:0007669"/>
    <property type="project" value="UniProtKB-KW"/>
</dbReference>
<dbReference type="InterPro" id="IPR041489">
    <property type="entry name" value="PDZ_6"/>
</dbReference>
<dbReference type="PANTHER" id="PTHR42837">
    <property type="entry name" value="REGULATOR OF SIGMA-E PROTEASE RSEP"/>
    <property type="match status" value="1"/>
</dbReference>
<dbReference type="Pfam" id="PF02163">
    <property type="entry name" value="Peptidase_M50"/>
    <property type="match status" value="2"/>
</dbReference>
<keyword evidence="5 11" id="KW-0812">Transmembrane</keyword>
<evidence type="ECO:0000256" key="3">
    <source>
        <dbReference type="ARBA" id="ARBA00009989"/>
    </source>
</evidence>
<feature type="transmembrane region" description="Helical" evidence="11">
    <location>
        <begin position="6"/>
        <end position="28"/>
    </location>
</feature>
<evidence type="ECO:0000256" key="4">
    <source>
        <dbReference type="ARBA" id="ARBA00022670"/>
    </source>
</evidence>
<dbReference type="EMBL" id="CASHTH010001728">
    <property type="protein sequence ID" value="CAI8019126.1"/>
    <property type="molecule type" value="Genomic_DNA"/>
</dbReference>
<dbReference type="CDD" id="cd23081">
    <property type="entry name" value="cpPDZ_EcRseP-like"/>
    <property type="match status" value="1"/>
</dbReference>
<keyword evidence="6" id="KW-0378">Hydrolase</keyword>
<dbReference type="AlphaFoldDB" id="A0AA35RYX6"/>
<protein>
    <submittedName>
        <fullName evidence="13">Zinc metalloprotease Lin1355</fullName>
    </submittedName>
</protein>
<dbReference type="PROSITE" id="PS50106">
    <property type="entry name" value="PDZ"/>
    <property type="match status" value="1"/>
</dbReference>
<feature type="transmembrane region" description="Helical" evidence="11">
    <location>
        <begin position="380"/>
        <end position="400"/>
    </location>
</feature>
<evidence type="ECO:0000256" key="2">
    <source>
        <dbReference type="ARBA" id="ARBA00004141"/>
    </source>
</evidence>
<evidence type="ECO:0000256" key="10">
    <source>
        <dbReference type="ARBA" id="ARBA00023136"/>
    </source>
</evidence>
<comment type="subcellular location">
    <subcellularLocation>
        <location evidence="2">Membrane</location>
        <topology evidence="2">Multi-pass membrane protein</topology>
    </subcellularLocation>
</comment>
<reference evidence="13" key="1">
    <citation type="submission" date="2023-03" db="EMBL/GenBank/DDBJ databases">
        <authorList>
            <person name="Steffen K."/>
            <person name="Cardenas P."/>
        </authorList>
    </citation>
    <scope>NUCLEOTIDE SEQUENCE</scope>
</reference>
<dbReference type="GO" id="GO:0004222">
    <property type="term" value="F:metalloendopeptidase activity"/>
    <property type="evidence" value="ECO:0007669"/>
    <property type="project" value="InterPro"/>
</dbReference>
<keyword evidence="14" id="KW-1185">Reference proteome</keyword>
<evidence type="ECO:0000256" key="8">
    <source>
        <dbReference type="ARBA" id="ARBA00022989"/>
    </source>
</evidence>
<evidence type="ECO:0000256" key="7">
    <source>
        <dbReference type="ARBA" id="ARBA00022833"/>
    </source>
</evidence>
<dbReference type="PANTHER" id="PTHR42837:SF2">
    <property type="entry name" value="MEMBRANE METALLOPROTEASE ARASP2, CHLOROPLASTIC-RELATED"/>
    <property type="match status" value="1"/>
</dbReference>
<evidence type="ECO:0000259" key="12">
    <source>
        <dbReference type="PROSITE" id="PS50106"/>
    </source>
</evidence>
<comment type="caution">
    <text evidence="13">The sequence shown here is derived from an EMBL/GenBank/DDBJ whole genome shotgun (WGS) entry which is preliminary data.</text>
</comment>
<keyword evidence="4" id="KW-0645">Protease</keyword>
<dbReference type="Gene3D" id="2.30.42.10">
    <property type="match status" value="1"/>
</dbReference>
<organism evidence="13 14">
    <name type="scientific">Geodia barretti</name>
    <name type="common">Barrett's horny sponge</name>
    <dbReference type="NCBI Taxonomy" id="519541"/>
    <lineage>
        <taxon>Eukaryota</taxon>
        <taxon>Metazoa</taxon>
        <taxon>Porifera</taxon>
        <taxon>Demospongiae</taxon>
        <taxon>Heteroscleromorpha</taxon>
        <taxon>Tetractinellida</taxon>
        <taxon>Astrophorina</taxon>
        <taxon>Geodiidae</taxon>
        <taxon>Geodia</taxon>
    </lineage>
</organism>
<evidence type="ECO:0000256" key="5">
    <source>
        <dbReference type="ARBA" id="ARBA00022692"/>
    </source>
</evidence>
<proteinExistence type="inferred from homology"/>
<dbReference type="InterPro" id="IPR001478">
    <property type="entry name" value="PDZ"/>
</dbReference>
<dbReference type="Proteomes" id="UP001174909">
    <property type="component" value="Unassembled WGS sequence"/>
</dbReference>
<evidence type="ECO:0000313" key="13">
    <source>
        <dbReference type="EMBL" id="CAI8019126.1"/>
    </source>
</evidence>
<evidence type="ECO:0000313" key="14">
    <source>
        <dbReference type="Proteomes" id="UP001174909"/>
    </source>
</evidence>
<evidence type="ECO:0000256" key="9">
    <source>
        <dbReference type="ARBA" id="ARBA00023049"/>
    </source>
</evidence>
<accession>A0AA35RYX6</accession>
<keyword evidence="10 11" id="KW-0472">Membrane</keyword>
<keyword evidence="7" id="KW-0862">Zinc</keyword>
<dbReference type="InterPro" id="IPR004387">
    <property type="entry name" value="Pept_M50_Zn"/>
</dbReference>
<comment type="cofactor">
    <cofactor evidence="1">
        <name>Zn(2+)</name>
        <dbReference type="ChEBI" id="CHEBI:29105"/>
    </cofactor>
</comment>
<dbReference type="InterPro" id="IPR036034">
    <property type="entry name" value="PDZ_sf"/>
</dbReference>
<feature type="transmembrane region" description="Helical" evidence="11">
    <location>
        <begin position="199"/>
        <end position="223"/>
    </location>
</feature>
<name>A0AA35RYX6_GEOBA</name>
<dbReference type="Pfam" id="PF17820">
    <property type="entry name" value="PDZ_6"/>
    <property type="match status" value="1"/>
</dbReference>
<keyword evidence="9 13" id="KW-0482">Metalloprotease</keyword>
<dbReference type="SUPFAM" id="SSF50156">
    <property type="entry name" value="PDZ domain-like"/>
    <property type="match status" value="1"/>
</dbReference>
<feature type="domain" description="PDZ" evidence="12">
    <location>
        <begin position="228"/>
        <end position="264"/>
    </location>
</feature>
<evidence type="ECO:0000256" key="1">
    <source>
        <dbReference type="ARBA" id="ARBA00001947"/>
    </source>
</evidence>
<evidence type="ECO:0000256" key="6">
    <source>
        <dbReference type="ARBA" id="ARBA00022801"/>
    </source>
</evidence>
<comment type="similarity">
    <text evidence="3">Belongs to the peptidase M50A family.</text>
</comment>